<evidence type="ECO:0000313" key="4">
    <source>
        <dbReference type="EMBL" id="AXC15700.1"/>
    </source>
</evidence>
<evidence type="ECO:0000256" key="2">
    <source>
        <dbReference type="ARBA" id="ARBA00023163"/>
    </source>
</evidence>
<dbReference type="Pfam" id="PF02909">
    <property type="entry name" value="TetR_C_1"/>
    <property type="match status" value="1"/>
</dbReference>
<keyword evidence="5" id="KW-1185">Reference proteome</keyword>
<dbReference type="SUPFAM" id="SSF48498">
    <property type="entry name" value="Tetracyclin repressor-like, C-terminal domain"/>
    <property type="match status" value="1"/>
</dbReference>
<keyword evidence="1" id="KW-0805">Transcription regulation</keyword>
<evidence type="ECO:0000313" key="5">
    <source>
        <dbReference type="Proteomes" id="UP000253606"/>
    </source>
</evidence>
<dbReference type="InterPro" id="IPR004111">
    <property type="entry name" value="Repressor_TetR_C"/>
</dbReference>
<dbReference type="GO" id="GO:0045892">
    <property type="term" value="P:negative regulation of DNA-templated transcription"/>
    <property type="evidence" value="ECO:0007669"/>
    <property type="project" value="InterPro"/>
</dbReference>
<evidence type="ECO:0000259" key="3">
    <source>
        <dbReference type="Pfam" id="PF02909"/>
    </source>
</evidence>
<dbReference type="Proteomes" id="UP000253606">
    <property type="component" value="Chromosome"/>
</dbReference>
<protein>
    <recommendedName>
        <fullName evidence="3">Tetracycline repressor TetR C-terminal domain-containing protein</fullName>
    </recommendedName>
</protein>
<dbReference type="AlphaFoldDB" id="A0A2Z5G9W3"/>
<dbReference type="Gene3D" id="1.10.357.10">
    <property type="entry name" value="Tetracycline Repressor, domain 2"/>
    <property type="match status" value="1"/>
</dbReference>
<gene>
    <name evidence="4" type="ORF">ACPOL_6474</name>
</gene>
<organism evidence="4 5">
    <name type="scientific">Acidisarcina polymorpha</name>
    <dbReference type="NCBI Taxonomy" id="2211140"/>
    <lineage>
        <taxon>Bacteria</taxon>
        <taxon>Pseudomonadati</taxon>
        <taxon>Acidobacteriota</taxon>
        <taxon>Terriglobia</taxon>
        <taxon>Terriglobales</taxon>
        <taxon>Acidobacteriaceae</taxon>
        <taxon>Acidisarcina</taxon>
    </lineage>
</organism>
<feature type="domain" description="Tetracycline repressor TetR C-terminal" evidence="3">
    <location>
        <begin position="8"/>
        <end position="71"/>
    </location>
</feature>
<sequence>MALLAAGQFTLGCVMEEQARQHVETHETGSQLPVATRPTNDLAHVVDLVATDGSIAFEFGLKLLVDGLRKRTHERAASQR</sequence>
<evidence type="ECO:0000256" key="1">
    <source>
        <dbReference type="ARBA" id="ARBA00023015"/>
    </source>
</evidence>
<proteinExistence type="predicted"/>
<name>A0A2Z5G9W3_9BACT</name>
<reference evidence="4 5" key="1">
    <citation type="journal article" date="2018" name="Front. Microbiol.">
        <title>Hydrolytic Capabilities as a Key to Environmental Success: Chitinolytic and Cellulolytic Acidobacteria From Acidic Sub-arctic Soils and Boreal Peatlands.</title>
        <authorList>
            <person name="Belova S.E."/>
            <person name="Ravin N.V."/>
            <person name="Pankratov T.A."/>
            <person name="Rakitin A.L."/>
            <person name="Ivanova A.A."/>
            <person name="Beletsky A.V."/>
            <person name="Mardanov A.V."/>
            <person name="Sinninghe Damste J.S."/>
            <person name="Dedysh S.N."/>
        </authorList>
    </citation>
    <scope>NUCLEOTIDE SEQUENCE [LARGE SCALE GENOMIC DNA]</scope>
    <source>
        <strain evidence="4 5">SBC82</strain>
    </source>
</reference>
<dbReference type="KEGG" id="abas:ACPOL_6474"/>
<keyword evidence="2" id="KW-0804">Transcription</keyword>
<accession>A0A2Z5G9W3</accession>
<dbReference type="InterPro" id="IPR036271">
    <property type="entry name" value="Tet_transcr_reg_TetR-rel_C_sf"/>
</dbReference>
<dbReference type="EMBL" id="CP030840">
    <property type="protein sequence ID" value="AXC15700.1"/>
    <property type="molecule type" value="Genomic_DNA"/>
</dbReference>